<keyword evidence="1" id="KW-0732">Signal</keyword>
<dbReference type="AlphaFoldDB" id="A0A2T7A1U7"/>
<accession>A0A2T7A1U7</accession>
<gene>
    <name evidence="2" type="ORF">B9Z19DRAFT_1121829</name>
</gene>
<dbReference type="Proteomes" id="UP000244722">
    <property type="component" value="Unassembled WGS sequence"/>
</dbReference>
<dbReference type="EMBL" id="NESQ01000041">
    <property type="protein sequence ID" value="PUU81688.1"/>
    <property type="molecule type" value="Genomic_DNA"/>
</dbReference>
<dbReference type="OrthoDB" id="5383967at2759"/>
<keyword evidence="3" id="KW-1185">Reference proteome</keyword>
<sequence>MIYLLFLLLVLPFSLAVAQGEGILPPVEVDCLDPSWVPTVDAWMKEEVDRKLKEWWESIPDRTDKNFVSELGKAFGDFAHNLACGVDTEDQCVNPSCKVFLDAKAPKWTYFVRVAISNLNRFMRLLHAGIGEGQLSFEALREDVAQSFYPFTDSRSKFEKAAPWLTAVFSTAAAFIPFGAALGGVTKTVPQTLIAGVSTAGGAFAGGAFVEITRDPAIKQIVKRIAQLSEMGRFVADYCATARDILGKWSMVIFKGVRIGPGVISCSFFTFLLWSSSKPLTWSSVYLRGGRFILQDEWTKSDLENFFKKRLVAWFVNSQIREQTKTFILCANSTDPESVISPSKAKGKYIASNGTRVCSLYRLNDGGELKDPVAVDKLKQPRYNITARDMIQSSVEAYLANGLNYTAENMTSRLQISATLPSDQQWFSQGAAGEGAFTIPVCDVGNATELMGIGCKDTQSFMNSTKMGGFKPVENECRAPEDYGNDASSWLKPSWRVLAGVFFAIAVANFLLD</sequence>
<dbReference type="STRING" id="42251.A0A2T7A1U7"/>
<evidence type="ECO:0000256" key="1">
    <source>
        <dbReference type="SAM" id="SignalP"/>
    </source>
</evidence>
<feature type="chain" id="PRO_5015527101" evidence="1">
    <location>
        <begin position="21"/>
        <end position="513"/>
    </location>
</feature>
<organism evidence="2 3">
    <name type="scientific">Tuber borchii</name>
    <name type="common">White truffle</name>
    <dbReference type="NCBI Taxonomy" id="42251"/>
    <lineage>
        <taxon>Eukaryota</taxon>
        <taxon>Fungi</taxon>
        <taxon>Dikarya</taxon>
        <taxon>Ascomycota</taxon>
        <taxon>Pezizomycotina</taxon>
        <taxon>Pezizomycetes</taxon>
        <taxon>Pezizales</taxon>
        <taxon>Tuberaceae</taxon>
        <taxon>Tuber</taxon>
    </lineage>
</organism>
<protein>
    <submittedName>
        <fullName evidence="2">Uncharacterized protein</fullName>
    </submittedName>
</protein>
<feature type="signal peptide" evidence="1">
    <location>
        <begin position="1"/>
        <end position="20"/>
    </location>
</feature>
<proteinExistence type="predicted"/>
<evidence type="ECO:0000313" key="3">
    <source>
        <dbReference type="Proteomes" id="UP000244722"/>
    </source>
</evidence>
<comment type="caution">
    <text evidence="2">The sequence shown here is derived from an EMBL/GenBank/DDBJ whole genome shotgun (WGS) entry which is preliminary data.</text>
</comment>
<name>A0A2T7A1U7_TUBBO</name>
<evidence type="ECO:0000313" key="2">
    <source>
        <dbReference type="EMBL" id="PUU81688.1"/>
    </source>
</evidence>
<reference evidence="2 3" key="1">
    <citation type="submission" date="2017-04" db="EMBL/GenBank/DDBJ databases">
        <title>Draft genome sequence of Tuber borchii Vittad., a whitish edible truffle.</title>
        <authorList>
            <consortium name="DOE Joint Genome Institute"/>
            <person name="Murat C."/>
            <person name="Kuo A."/>
            <person name="Barry K.W."/>
            <person name="Clum A."/>
            <person name="Dockter R.B."/>
            <person name="Fauchery L."/>
            <person name="Iotti M."/>
            <person name="Kohler A."/>
            <person name="Labutti K."/>
            <person name="Lindquist E.A."/>
            <person name="Lipzen A."/>
            <person name="Ohm R.A."/>
            <person name="Wang M."/>
            <person name="Grigoriev I.V."/>
            <person name="Zambonelli A."/>
            <person name="Martin F.M."/>
        </authorList>
    </citation>
    <scope>NUCLEOTIDE SEQUENCE [LARGE SCALE GENOMIC DNA]</scope>
    <source>
        <strain evidence="2 3">Tbo3840</strain>
    </source>
</reference>